<dbReference type="AlphaFoldDB" id="A0A8G2FFI0"/>
<dbReference type="RefSeq" id="WP_092193701.1">
    <property type="nucleotide sequence ID" value="NZ_FOTO01000012.1"/>
</dbReference>
<accession>A0A8G2FFI0</accession>
<dbReference type="InterPro" id="IPR054230">
    <property type="entry name" value="DUF6955"/>
</dbReference>
<name>A0A8G2FFI0_DESNO</name>
<dbReference type="Pfam" id="PF22271">
    <property type="entry name" value="DUF6955"/>
    <property type="match status" value="1"/>
</dbReference>
<proteinExistence type="predicted"/>
<evidence type="ECO:0000313" key="1">
    <source>
        <dbReference type="EMBL" id="SFM05303.1"/>
    </source>
</evidence>
<organism evidence="1 2">
    <name type="scientific">Desulfomicrobium norvegicum (strain DSM 1741 / NCIMB 8310)</name>
    <name type="common">Desulfovibrio baculatus (strain Norway 4)</name>
    <name type="synonym">Desulfovibrio desulfuricans (strain Norway 4)</name>
    <dbReference type="NCBI Taxonomy" id="52561"/>
    <lineage>
        <taxon>Bacteria</taxon>
        <taxon>Pseudomonadati</taxon>
        <taxon>Thermodesulfobacteriota</taxon>
        <taxon>Desulfovibrionia</taxon>
        <taxon>Desulfovibrionales</taxon>
        <taxon>Desulfomicrobiaceae</taxon>
        <taxon>Desulfomicrobium</taxon>
    </lineage>
</organism>
<reference evidence="1 2" key="1">
    <citation type="submission" date="2016-10" db="EMBL/GenBank/DDBJ databases">
        <authorList>
            <person name="Varghese N."/>
            <person name="Submissions S."/>
        </authorList>
    </citation>
    <scope>NUCLEOTIDE SEQUENCE [LARGE SCALE GENOMIC DNA]</scope>
    <source>
        <strain evidence="1 2">DSM 1741</strain>
    </source>
</reference>
<gene>
    <name evidence="1" type="ORF">SAMN05421830_112122</name>
</gene>
<keyword evidence="2" id="KW-1185">Reference proteome</keyword>
<protein>
    <submittedName>
        <fullName evidence="1">Uncharacterized protein</fullName>
    </submittedName>
</protein>
<dbReference type="Proteomes" id="UP000199581">
    <property type="component" value="Unassembled WGS sequence"/>
</dbReference>
<sequence>MNNYHINIVLNDKVMPIIENIGLSDHIVDIQSTKIIPIEMSSKDHKKLMKAFCDLTFDENNACVLPKEKNEILINLIIQSQSIDIMKTAIMKLYNPLAGRDIFGRGTGCR</sequence>
<dbReference type="OrthoDB" id="5420444at2"/>
<dbReference type="EMBL" id="FOTO01000012">
    <property type="protein sequence ID" value="SFM05303.1"/>
    <property type="molecule type" value="Genomic_DNA"/>
</dbReference>
<evidence type="ECO:0000313" key="2">
    <source>
        <dbReference type="Proteomes" id="UP000199581"/>
    </source>
</evidence>
<comment type="caution">
    <text evidence="1">The sequence shown here is derived from an EMBL/GenBank/DDBJ whole genome shotgun (WGS) entry which is preliminary data.</text>
</comment>